<dbReference type="AlphaFoldDB" id="X0UBQ5"/>
<gene>
    <name evidence="2" type="ORF">S01H1_30517</name>
</gene>
<comment type="caution">
    <text evidence="2">The sequence shown here is derived from an EMBL/GenBank/DDBJ whole genome shotgun (WGS) entry which is preliminary data.</text>
</comment>
<organism evidence="2">
    <name type="scientific">marine sediment metagenome</name>
    <dbReference type="NCBI Taxonomy" id="412755"/>
    <lineage>
        <taxon>unclassified sequences</taxon>
        <taxon>metagenomes</taxon>
        <taxon>ecological metagenomes</taxon>
    </lineage>
</organism>
<evidence type="ECO:0000313" key="2">
    <source>
        <dbReference type="EMBL" id="GAF85910.1"/>
    </source>
</evidence>
<dbReference type="InterPro" id="IPR010093">
    <property type="entry name" value="SinI_DNA-bd"/>
</dbReference>
<dbReference type="SUPFAM" id="SSF46955">
    <property type="entry name" value="Putative DNA-binding domain"/>
    <property type="match status" value="1"/>
</dbReference>
<dbReference type="InterPro" id="IPR041657">
    <property type="entry name" value="HTH_17"/>
</dbReference>
<dbReference type="GO" id="GO:0003677">
    <property type="term" value="F:DNA binding"/>
    <property type="evidence" value="ECO:0007669"/>
    <property type="project" value="InterPro"/>
</dbReference>
<dbReference type="NCBIfam" id="TIGR01764">
    <property type="entry name" value="excise"/>
    <property type="match status" value="1"/>
</dbReference>
<feature type="domain" description="Helix-turn-helix" evidence="1">
    <location>
        <begin position="13"/>
        <end position="59"/>
    </location>
</feature>
<evidence type="ECO:0000259" key="1">
    <source>
        <dbReference type="Pfam" id="PF12728"/>
    </source>
</evidence>
<name>X0UBQ5_9ZZZZ</name>
<accession>X0UBQ5</accession>
<proteinExistence type="predicted"/>
<protein>
    <recommendedName>
        <fullName evidence="1">Helix-turn-helix domain-containing protein</fullName>
    </recommendedName>
</protein>
<dbReference type="Pfam" id="PF12728">
    <property type="entry name" value="HTH_17"/>
    <property type="match status" value="1"/>
</dbReference>
<dbReference type="InterPro" id="IPR009061">
    <property type="entry name" value="DNA-bd_dom_put_sf"/>
</dbReference>
<dbReference type="EMBL" id="BARS01018786">
    <property type="protein sequence ID" value="GAF85910.1"/>
    <property type="molecule type" value="Genomic_DNA"/>
</dbReference>
<sequence>MITGSHDPRLIPVREAARLRGIYARRLWAAIQDGALPAYKIGGWLRVRLADVDDWIESTRFQPLPRADERGTPR</sequence>
<reference evidence="2" key="1">
    <citation type="journal article" date="2014" name="Front. Microbiol.">
        <title>High frequency of phylogenetically diverse reductive dehalogenase-homologous genes in deep subseafloor sedimentary metagenomes.</title>
        <authorList>
            <person name="Kawai M."/>
            <person name="Futagami T."/>
            <person name="Toyoda A."/>
            <person name="Takaki Y."/>
            <person name="Nishi S."/>
            <person name="Hori S."/>
            <person name="Arai W."/>
            <person name="Tsubouchi T."/>
            <person name="Morono Y."/>
            <person name="Uchiyama I."/>
            <person name="Ito T."/>
            <person name="Fujiyama A."/>
            <person name="Inagaki F."/>
            <person name="Takami H."/>
        </authorList>
    </citation>
    <scope>NUCLEOTIDE SEQUENCE</scope>
    <source>
        <strain evidence="2">Expedition CK06-06</strain>
    </source>
</reference>